<keyword evidence="6 8" id="KW-1133">Transmembrane helix</keyword>
<dbReference type="SUPFAM" id="SSF81345">
    <property type="entry name" value="ABC transporter involved in vitamin B12 uptake, BtuC"/>
    <property type="match status" value="1"/>
</dbReference>
<feature type="transmembrane region" description="Helical" evidence="8">
    <location>
        <begin position="289"/>
        <end position="307"/>
    </location>
</feature>
<feature type="transmembrane region" description="Helical" evidence="8">
    <location>
        <begin position="107"/>
        <end position="125"/>
    </location>
</feature>
<dbReference type="InterPro" id="IPR037294">
    <property type="entry name" value="ABC_BtuC-like"/>
</dbReference>
<dbReference type="RefSeq" id="WP_003334179.1">
    <property type="nucleotide sequence ID" value="NZ_CP007806.1"/>
</dbReference>
<dbReference type="PANTHER" id="PTHR30472:SF24">
    <property type="entry name" value="FERRIC ENTEROBACTIN TRANSPORT SYSTEM PERMEASE PROTEIN FEPG"/>
    <property type="match status" value="1"/>
</dbReference>
<name>A0A075RAA1_BRELA</name>
<feature type="transmembrane region" description="Helical" evidence="8">
    <location>
        <begin position="21"/>
        <end position="43"/>
    </location>
</feature>
<sequence length="345" mass="36674">MKKLLVFRLKKPNISYLMEKRVLWIVLAILFLTFMAMVCSLGVGEYPISPWNVMKVFLGLGSDQENLIVMKFRMPRLLTGMLVGMGLGVSGAILQSIIRNPLASPDIIGITSGASVAAVVFIVLFETASIFWLPLFAIVGAGIAGLLIYVLAWKKGVTPVRLVLIGVGVKEILAALTTLITVASPLYLTPKAKIWLTGSVYGTSWDTVSMLAPWIACFMLLAFIYGRSVNLLQLGDDVAQGAGSAVELHRLILLSFSVALAGAAVAIGGAISFVGLLAPHIAKKVVGPVFGALLPASALLGALIVLVSDLVARTVFAPLDLPVGIFTSLIGAPFFIFLLVKNRNK</sequence>
<protein>
    <submittedName>
        <fullName evidence="9">Putative siderophore transport system permease protein YfhA</fullName>
    </submittedName>
</protein>
<dbReference type="Pfam" id="PF01032">
    <property type="entry name" value="FecCD"/>
    <property type="match status" value="1"/>
</dbReference>
<feature type="transmembrane region" description="Helical" evidence="8">
    <location>
        <begin position="208"/>
        <end position="226"/>
    </location>
</feature>
<dbReference type="Gene3D" id="1.10.3470.10">
    <property type="entry name" value="ABC transporter involved in vitamin B12 uptake, BtuC"/>
    <property type="match status" value="1"/>
</dbReference>
<dbReference type="InterPro" id="IPR000522">
    <property type="entry name" value="ABC_transptr_permease_BtuC"/>
</dbReference>
<dbReference type="KEGG" id="blr:BRLA_c044950"/>
<evidence type="ECO:0000256" key="6">
    <source>
        <dbReference type="ARBA" id="ARBA00022989"/>
    </source>
</evidence>
<feature type="transmembrane region" description="Helical" evidence="8">
    <location>
        <begin position="163"/>
        <end position="188"/>
    </location>
</feature>
<evidence type="ECO:0000256" key="2">
    <source>
        <dbReference type="ARBA" id="ARBA00007935"/>
    </source>
</evidence>
<dbReference type="STRING" id="1042163.BRLA_c044950"/>
<dbReference type="AlphaFoldDB" id="A0A075RAA1"/>
<evidence type="ECO:0000256" key="8">
    <source>
        <dbReference type="SAM" id="Phobius"/>
    </source>
</evidence>
<evidence type="ECO:0000313" key="9">
    <source>
        <dbReference type="EMBL" id="AIG28759.1"/>
    </source>
</evidence>
<gene>
    <name evidence="9" type="primary">yfhA_2</name>
    <name evidence="9" type="ORF">BRLA_c044950</name>
</gene>
<evidence type="ECO:0000313" key="10">
    <source>
        <dbReference type="Proteomes" id="UP000005850"/>
    </source>
</evidence>
<feature type="transmembrane region" description="Helical" evidence="8">
    <location>
        <begin position="251"/>
        <end position="277"/>
    </location>
</feature>
<comment type="subcellular location">
    <subcellularLocation>
        <location evidence="1">Cell membrane</location>
        <topology evidence="1">Multi-pass membrane protein</topology>
    </subcellularLocation>
</comment>
<accession>A0A075RAA1</accession>
<dbReference type="GO" id="GO:0005886">
    <property type="term" value="C:plasma membrane"/>
    <property type="evidence" value="ECO:0007669"/>
    <property type="project" value="UniProtKB-SubCell"/>
</dbReference>
<evidence type="ECO:0000256" key="7">
    <source>
        <dbReference type="ARBA" id="ARBA00023136"/>
    </source>
</evidence>
<proteinExistence type="inferred from homology"/>
<dbReference type="PANTHER" id="PTHR30472">
    <property type="entry name" value="FERRIC ENTEROBACTIN TRANSPORT SYSTEM PERMEASE PROTEIN"/>
    <property type="match status" value="1"/>
</dbReference>
<comment type="similarity">
    <text evidence="2">Belongs to the binding-protein-dependent transport system permease family. FecCD subfamily.</text>
</comment>
<evidence type="ECO:0000256" key="4">
    <source>
        <dbReference type="ARBA" id="ARBA00022475"/>
    </source>
</evidence>
<dbReference type="CDD" id="cd06550">
    <property type="entry name" value="TM_ABC_iron-siderophores_like"/>
    <property type="match status" value="1"/>
</dbReference>
<reference evidence="9 10" key="1">
    <citation type="journal article" date="2011" name="J. Bacteriol.">
        <title>Genome sequence of Brevibacillus laterosporus LMG 15441, a pathogen of invertebrates.</title>
        <authorList>
            <person name="Djukic M."/>
            <person name="Poehlein A."/>
            <person name="Thurmer A."/>
            <person name="Daniel R."/>
        </authorList>
    </citation>
    <scope>NUCLEOTIDE SEQUENCE [LARGE SCALE GENOMIC DNA]</scope>
    <source>
        <strain evidence="9 10">LMG 15441</strain>
    </source>
</reference>
<evidence type="ECO:0000256" key="3">
    <source>
        <dbReference type="ARBA" id="ARBA00022448"/>
    </source>
</evidence>
<dbReference type="Proteomes" id="UP000005850">
    <property type="component" value="Chromosome"/>
</dbReference>
<dbReference type="HOGENOM" id="CLU_013016_1_1_9"/>
<feature type="transmembrane region" description="Helical" evidence="8">
    <location>
        <begin position="131"/>
        <end position="151"/>
    </location>
</feature>
<dbReference type="FunFam" id="1.10.3470.10:FF:000001">
    <property type="entry name" value="Vitamin B12 ABC transporter permease BtuC"/>
    <property type="match status" value="1"/>
</dbReference>
<keyword evidence="5 8" id="KW-0812">Transmembrane</keyword>
<dbReference type="EMBL" id="CP007806">
    <property type="protein sequence ID" value="AIG28759.1"/>
    <property type="molecule type" value="Genomic_DNA"/>
</dbReference>
<dbReference type="GO" id="GO:0033214">
    <property type="term" value="P:siderophore-iron import into cell"/>
    <property type="evidence" value="ECO:0007669"/>
    <property type="project" value="TreeGrafter"/>
</dbReference>
<keyword evidence="4" id="KW-1003">Cell membrane</keyword>
<feature type="transmembrane region" description="Helical" evidence="8">
    <location>
        <begin position="319"/>
        <end position="340"/>
    </location>
</feature>
<organism evidence="9 10">
    <name type="scientific">Brevibacillus laterosporus LMG 15441</name>
    <dbReference type="NCBI Taxonomy" id="1042163"/>
    <lineage>
        <taxon>Bacteria</taxon>
        <taxon>Bacillati</taxon>
        <taxon>Bacillota</taxon>
        <taxon>Bacilli</taxon>
        <taxon>Bacillales</taxon>
        <taxon>Paenibacillaceae</taxon>
        <taxon>Brevibacillus</taxon>
    </lineage>
</organism>
<feature type="transmembrane region" description="Helical" evidence="8">
    <location>
        <begin position="77"/>
        <end position="95"/>
    </location>
</feature>
<dbReference type="GO" id="GO:0022857">
    <property type="term" value="F:transmembrane transporter activity"/>
    <property type="evidence" value="ECO:0007669"/>
    <property type="project" value="InterPro"/>
</dbReference>
<keyword evidence="3" id="KW-0813">Transport</keyword>
<keyword evidence="7 8" id="KW-0472">Membrane</keyword>
<evidence type="ECO:0000256" key="5">
    <source>
        <dbReference type="ARBA" id="ARBA00022692"/>
    </source>
</evidence>
<keyword evidence="10" id="KW-1185">Reference proteome</keyword>
<evidence type="ECO:0000256" key="1">
    <source>
        <dbReference type="ARBA" id="ARBA00004651"/>
    </source>
</evidence>
<dbReference type="eggNOG" id="COG0609">
    <property type="taxonomic scope" value="Bacteria"/>
</dbReference>